<comment type="function">
    <text evidence="1">DNA-dependent RNA polymerase catalyzes the transcription of DNA into RNA using the four ribonucleoside triphosphates as substrates.</text>
</comment>
<dbReference type="PROSITE" id="PS50817">
    <property type="entry name" value="INTEIN_N_TER"/>
    <property type="match status" value="1"/>
</dbReference>
<dbReference type="InterPro" id="IPR003587">
    <property type="entry name" value="Hint_dom_N"/>
</dbReference>
<evidence type="ECO:0000256" key="1">
    <source>
        <dbReference type="ARBA" id="ARBA00004026"/>
    </source>
</evidence>
<dbReference type="PROSITE" id="PS50819">
    <property type="entry name" value="INTEIN_ENDONUCLEASE"/>
    <property type="match status" value="1"/>
</dbReference>
<dbReference type="GO" id="GO:0009507">
    <property type="term" value="C:chloroplast"/>
    <property type="evidence" value="ECO:0007669"/>
    <property type="project" value="UniProtKB-SubCell"/>
</dbReference>
<evidence type="ECO:0000256" key="3">
    <source>
        <dbReference type="ARBA" id="ARBA00006835"/>
    </source>
</evidence>
<keyword evidence="10" id="KW-0068">Autocatalytic cleavage</keyword>
<dbReference type="InterPro" id="IPR004042">
    <property type="entry name" value="Intein_endonuc_central"/>
</dbReference>
<dbReference type="AlphaFoldDB" id="A0A2U8GHE6"/>
<evidence type="ECO:0000256" key="10">
    <source>
        <dbReference type="ARBA" id="ARBA00022813"/>
    </source>
</evidence>
<evidence type="ECO:0000256" key="6">
    <source>
        <dbReference type="ARBA" id="ARBA00022528"/>
    </source>
</evidence>
<evidence type="ECO:0000256" key="4">
    <source>
        <dbReference type="ARBA" id="ARBA00012418"/>
    </source>
</evidence>
<dbReference type="Gene3D" id="2.40.50.100">
    <property type="match status" value="1"/>
</dbReference>
<dbReference type="Gene3D" id="3.10.28.10">
    <property type="entry name" value="Homing endonucleases"/>
    <property type="match status" value="1"/>
</dbReference>
<feature type="domain" description="DOD-type homing endonuclease" evidence="16">
    <location>
        <begin position="654"/>
        <end position="832"/>
    </location>
</feature>
<dbReference type="InterPro" id="IPR007120">
    <property type="entry name" value="DNA-dir_RNAP_su2_dom"/>
</dbReference>
<evidence type="ECO:0000256" key="5">
    <source>
        <dbReference type="ARBA" id="ARBA00022478"/>
    </source>
</evidence>
<keyword evidence="8" id="KW-0808">Transferase</keyword>
<proteinExistence type="inferred from homology"/>
<dbReference type="Pfam" id="PF04560">
    <property type="entry name" value="RNA_pol_Rpb2_7"/>
    <property type="match status" value="1"/>
</dbReference>
<name>A0A2U8GHE6_9CHLO</name>
<evidence type="ECO:0000256" key="2">
    <source>
        <dbReference type="ARBA" id="ARBA00004229"/>
    </source>
</evidence>
<dbReference type="RefSeq" id="YP_009491949.1">
    <property type="nucleotide sequence ID" value="NC_037919.1"/>
</dbReference>
<dbReference type="PANTHER" id="PTHR20856">
    <property type="entry name" value="DNA-DIRECTED RNA POLYMERASE I SUBUNIT 2"/>
    <property type="match status" value="1"/>
</dbReference>
<dbReference type="Gene3D" id="2.40.50.150">
    <property type="match status" value="1"/>
</dbReference>
<dbReference type="GO" id="GO:0004519">
    <property type="term" value="F:endonuclease activity"/>
    <property type="evidence" value="ECO:0007669"/>
    <property type="project" value="InterPro"/>
</dbReference>
<dbReference type="Gene3D" id="2.40.270.10">
    <property type="entry name" value="DNA-directed RNA polymerase, subunit 2, domain 6"/>
    <property type="match status" value="1"/>
</dbReference>
<dbReference type="GO" id="GO:0003899">
    <property type="term" value="F:DNA-directed RNA polymerase activity"/>
    <property type="evidence" value="ECO:0007669"/>
    <property type="project" value="UniProtKB-EC"/>
</dbReference>
<evidence type="ECO:0000256" key="8">
    <source>
        <dbReference type="ARBA" id="ARBA00022679"/>
    </source>
</evidence>
<dbReference type="SUPFAM" id="SSF64484">
    <property type="entry name" value="beta and beta-prime subunits of DNA dependent RNA-polymerase"/>
    <property type="match status" value="2"/>
</dbReference>
<reference evidence="17" key="1">
    <citation type="journal article" date="2018" name="Am. J. Bot.">
        <title>Organellar phylogenomics inform systematics in the green algal family Hydrodictyaceae (Chlorophyceae) and provide clues to the complex evolutionary history of plastid genomes in the green algal tree of life.</title>
        <authorList>
            <person name="McManus H.A."/>
            <person name="Fucikova K."/>
            <person name="Lewis P.O."/>
            <person name="Lewis L.A."/>
            <person name="Karol K.G."/>
        </authorList>
    </citation>
    <scope>NUCLEOTIDE SEQUENCE</scope>
</reference>
<protein>
    <recommendedName>
        <fullName evidence="4">DNA-directed RNA polymerase</fullName>
        <ecNumber evidence="4">2.7.7.6</ecNumber>
    </recommendedName>
    <alternativeName>
        <fullName evidence="14">PEP</fullName>
    </alternativeName>
</protein>
<dbReference type="SMART" id="SM00306">
    <property type="entry name" value="HintN"/>
    <property type="match status" value="1"/>
</dbReference>
<dbReference type="InterPro" id="IPR014724">
    <property type="entry name" value="RNA_pol_RPB2_OB-fold"/>
</dbReference>
<dbReference type="GO" id="GO:0016539">
    <property type="term" value="P:intein-mediated protein splicing"/>
    <property type="evidence" value="ECO:0007669"/>
    <property type="project" value="InterPro"/>
</dbReference>
<evidence type="ECO:0000313" key="17">
    <source>
        <dbReference type="EMBL" id="AWI68103.1"/>
    </source>
</evidence>
<dbReference type="InterPro" id="IPR007641">
    <property type="entry name" value="RNA_pol_Rpb2_7"/>
</dbReference>
<dbReference type="InterPro" id="IPR027434">
    <property type="entry name" value="Homing_endonucl"/>
</dbReference>
<dbReference type="Gene3D" id="3.90.1800.10">
    <property type="entry name" value="RNA polymerase alpha subunit dimerisation domain"/>
    <property type="match status" value="1"/>
</dbReference>
<comment type="subcellular location">
    <subcellularLocation>
        <location evidence="2">Plastid</location>
        <location evidence="2">Chloroplast</location>
    </subcellularLocation>
</comment>
<dbReference type="GeneID" id="36951630"/>
<dbReference type="Gene3D" id="2.170.16.10">
    <property type="entry name" value="Hedgehog/Intein (Hint) domain"/>
    <property type="match status" value="1"/>
</dbReference>
<evidence type="ECO:0000256" key="11">
    <source>
        <dbReference type="ARBA" id="ARBA00023000"/>
    </source>
</evidence>
<comment type="subunit">
    <text evidence="13">In plastids the minimal PEP RNA polymerase catalytic core is composed of four subunits: alpha, beta, beta', and beta''. When a (nuclear-encoded) sigma factor is associated with the core the holoenzyme is formed, which can initiate transcription.</text>
</comment>
<evidence type="ECO:0000256" key="14">
    <source>
        <dbReference type="ARBA" id="ARBA00032782"/>
    </source>
</evidence>
<dbReference type="InterPro" id="IPR006141">
    <property type="entry name" value="Intein_N"/>
</dbReference>
<keyword evidence="9" id="KW-0548">Nucleotidyltransferase</keyword>
<sequence>MVFEGDWVQEGDLLADAASSQAGELSLGQNLLIAYMPWEGYNYEDAILISERLVCEDLYTSIHIESYETETRKTKYGLEEITNRIPDISQKETSYLDNRGIIRIGTFVEEGTILVGKTTPIQKKFKSPYQKLLYTILEKELESVKDSSLRAPKGLKAKVIDIKILKKNILGAKREKPEYVKIYLAEKRKIQVGDKMAGRHGNKGIVSQILPRQDMPYLPDGTPLDMVLNPLGVPSRMNVGQIYECLLGFAAKYLKEYFRITPFDEIYGAQASRSFVFSKLYEARLKTKKKWIFNPIFPGKIKLFDGRTGEPFDQAVTVGISYMLKLVHLVDDKIHCLTPDHDVLTTDGWIPIDKVTTEHKVATLDRSTGQLVYQNPLSLFNYPQYNGDLYHIKNANIDLLVTLNHRMLVKKGKNYDQSFSDYQLIEAKDIFGKHYKYLKNANWIKDDYQFTLPSIMSNSLLLRRSARSSKFGICNHLLSASLASIRFGEAFAARANEPMRSKGFAFLSSVWSRSRLFLWQSKIILNQRLRNNNLRILESSNFGIKDSKTKRTRSTEPPTSKGAAEHLKTNSLPFASVWLAEEPSQPHRFGSSAISLAIEDCQQSPIPNPNVHSSLLRFGIECEEKPKHRIADSEQRSGFEVPERKVDMDDWLTFFGLWFTEGWASTNEISEKLENISKNSSNLLEHSYNLSVDLSNFSEDPSNLSEDLNKNTAHLLKNKAVYQVQICQHKEKVVDLLTKAVNSLGYAYRIVDNKLTITDKQLWTYLHPLSVGATNKFLPSWVWELSQTQAQKLLHALFLGGGTLPLLREVSYCTSSVKLADDLMRLALHAGWSANKYLHYGSSVLSLHGVKPELKECGEFGIEDVLRCSSAISESLKFGIFDSKKNPKRSEIPKAEREKASLAIGDSASLTEERANAKIVKSFESTINGHKVISNHDIYHISIVKSKNNPAVNHNHNKKENVQIEEIVPSYKGSVHCLSVPNEVFYVRRNGLTVWTGNSRSTGPYSLVTQQPLRGRSKYGGQRLGEMEVWALEGYGAAFTLLEMLTIKSDDITGRMTLWSNILLHKEIYIGTPESFKVLVCELQALCLDIGLYRLNQAGFFKKVENLIRLP</sequence>
<accession>A0A2U8GHE6</accession>
<dbReference type="SUPFAM" id="SSF51294">
    <property type="entry name" value="Hedgehog/intein (Hint) domain"/>
    <property type="match status" value="1"/>
</dbReference>
<evidence type="ECO:0000256" key="15">
    <source>
        <dbReference type="SAM" id="MobiDB-lite"/>
    </source>
</evidence>
<keyword evidence="11" id="KW-0651">Protein splicing</keyword>
<comment type="similarity">
    <text evidence="3">Belongs to the RNA polymerase beta chain family.</text>
</comment>
<organism evidence="17">
    <name type="scientific">Pediastrum angulosum</name>
    <dbReference type="NCBI Taxonomy" id="271408"/>
    <lineage>
        <taxon>Eukaryota</taxon>
        <taxon>Viridiplantae</taxon>
        <taxon>Chlorophyta</taxon>
        <taxon>core chlorophytes</taxon>
        <taxon>Chlorophyceae</taxon>
        <taxon>CS clade</taxon>
        <taxon>Sphaeropleales</taxon>
        <taxon>Hydrodictyaceae</taxon>
        <taxon>Pediastrum</taxon>
    </lineage>
</organism>
<keyword evidence="12" id="KW-0804">Transcription</keyword>
<evidence type="ECO:0000256" key="13">
    <source>
        <dbReference type="ARBA" id="ARBA00026088"/>
    </source>
</evidence>
<geneLocation type="chloroplast" evidence="17"/>
<feature type="region of interest" description="Disordered" evidence="15">
    <location>
        <begin position="546"/>
        <end position="566"/>
    </location>
</feature>
<keyword evidence="7 17" id="KW-0934">Plastid</keyword>
<dbReference type="Pfam" id="PF00562">
    <property type="entry name" value="RNA_pol_Rpb2_6"/>
    <property type="match status" value="1"/>
</dbReference>
<dbReference type="GO" id="GO:0006351">
    <property type="term" value="P:DNA-templated transcription"/>
    <property type="evidence" value="ECO:0007669"/>
    <property type="project" value="InterPro"/>
</dbReference>
<dbReference type="EMBL" id="MF276977">
    <property type="protein sequence ID" value="AWI68103.1"/>
    <property type="molecule type" value="Genomic_DNA"/>
</dbReference>
<keyword evidence="5" id="KW-0240">DNA-directed RNA polymerase</keyword>
<evidence type="ECO:0000256" key="9">
    <source>
        <dbReference type="ARBA" id="ARBA00022695"/>
    </source>
</evidence>
<dbReference type="InterPro" id="IPR036844">
    <property type="entry name" value="Hint_dom_sf"/>
</dbReference>
<gene>
    <name evidence="17" type="primary">rpoBb</name>
</gene>
<evidence type="ECO:0000259" key="16">
    <source>
        <dbReference type="PROSITE" id="PS50819"/>
    </source>
</evidence>
<keyword evidence="6 17" id="KW-0150">Chloroplast</keyword>
<evidence type="ECO:0000256" key="12">
    <source>
        <dbReference type="ARBA" id="ARBA00023163"/>
    </source>
</evidence>
<dbReference type="GO" id="GO:0003677">
    <property type="term" value="F:DNA binding"/>
    <property type="evidence" value="ECO:0007669"/>
    <property type="project" value="InterPro"/>
</dbReference>
<evidence type="ECO:0000256" key="7">
    <source>
        <dbReference type="ARBA" id="ARBA00022640"/>
    </source>
</evidence>
<dbReference type="EC" id="2.7.7.6" evidence="4"/>
<dbReference type="GO" id="GO:0032549">
    <property type="term" value="F:ribonucleoside binding"/>
    <property type="evidence" value="ECO:0007669"/>
    <property type="project" value="InterPro"/>
</dbReference>
<dbReference type="InterPro" id="IPR037033">
    <property type="entry name" value="DNA-dir_RNAP_su2_hyb_sf"/>
</dbReference>
<dbReference type="CDD" id="cd00081">
    <property type="entry name" value="Hint"/>
    <property type="match status" value="1"/>
</dbReference>
<dbReference type="InterPro" id="IPR007121">
    <property type="entry name" value="RNA_pol_bsu_CS"/>
</dbReference>
<dbReference type="PROSITE" id="PS01166">
    <property type="entry name" value="RNA_POL_BETA"/>
    <property type="match status" value="1"/>
</dbReference>
<dbReference type="GO" id="GO:0000428">
    <property type="term" value="C:DNA-directed RNA polymerase complex"/>
    <property type="evidence" value="ECO:0007669"/>
    <property type="project" value="UniProtKB-KW"/>
</dbReference>
<dbReference type="InterPro" id="IPR015712">
    <property type="entry name" value="DNA-dir_RNA_pol_su2"/>
</dbReference>